<accession>X1LCG4</accession>
<proteinExistence type="predicted"/>
<dbReference type="AlphaFoldDB" id="X1LCG4"/>
<dbReference type="InterPro" id="IPR044911">
    <property type="entry name" value="V-type_ATPase_csu/dsu_dom_3"/>
</dbReference>
<sequence>MTNAKYAFMSAYLKGAEAKIVTSEHIDRVSKTPNIQDVLEVIKDTDIGRYLEEAVIKTFDDS</sequence>
<gene>
    <name evidence="1" type="ORF">S03H2_71183</name>
</gene>
<feature type="non-terminal residue" evidence="1">
    <location>
        <position position="62"/>
    </location>
</feature>
<evidence type="ECO:0000313" key="1">
    <source>
        <dbReference type="EMBL" id="GAI00115.1"/>
    </source>
</evidence>
<comment type="caution">
    <text evidence="1">The sequence shown here is derived from an EMBL/GenBank/DDBJ whole genome shotgun (WGS) entry which is preliminary data.</text>
</comment>
<name>X1LCG4_9ZZZZ</name>
<protein>
    <submittedName>
        <fullName evidence="1">Uncharacterized protein</fullName>
    </submittedName>
</protein>
<organism evidence="1">
    <name type="scientific">marine sediment metagenome</name>
    <dbReference type="NCBI Taxonomy" id="412755"/>
    <lineage>
        <taxon>unclassified sequences</taxon>
        <taxon>metagenomes</taxon>
        <taxon>ecological metagenomes</taxon>
    </lineage>
</organism>
<dbReference type="EMBL" id="BARU01047540">
    <property type="protein sequence ID" value="GAI00115.1"/>
    <property type="molecule type" value="Genomic_DNA"/>
</dbReference>
<reference evidence="1" key="1">
    <citation type="journal article" date="2014" name="Front. Microbiol.">
        <title>High frequency of phylogenetically diverse reductive dehalogenase-homologous genes in deep subseafloor sedimentary metagenomes.</title>
        <authorList>
            <person name="Kawai M."/>
            <person name="Futagami T."/>
            <person name="Toyoda A."/>
            <person name="Takaki Y."/>
            <person name="Nishi S."/>
            <person name="Hori S."/>
            <person name="Arai W."/>
            <person name="Tsubouchi T."/>
            <person name="Morono Y."/>
            <person name="Uchiyama I."/>
            <person name="Ito T."/>
            <person name="Fujiyama A."/>
            <person name="Inagaki F."/>
            <person name="Takami H."/>
        </authorList>
    </citation>
    <scope>NUCLEOTIDE SEQUENCE</scope>
    <source>
        <strain evidence="1">Expedition CK06-06</strain>
    </source>
</reference>
<dbReference type="Gene3D" id="1.10.132.50">
    <property type="entry name" value="ATP synthase (C/AC39) subunit, domain 3"/>
    <property type="match status" value="1"/>
</dbReference>